<accession>A0A2H0B248</accession>
<dbReference type="EMBL" id="PCSQ01000149">
    <property type="protein sequence ID" value="PIP51721.1"/>
    <property type="molecule type" value="Genomic_DNA"/>
</dbReference>
<evidence type="ECO:0000313" key="1">
    <source>
        <dbReference type="EMBL" id="PIP51721.1"/>
    </source>
</evidence>
<name>A0A2H0B248_9BACT</name>
<reference evidence="1 2" key="1">
    <citation type="submission" date="2017-09" db="EMBL/GenBank/DDBJ databases">
        <title>Depth-based differentiation of microbial function through sediment-hosted aquifers and enrichment of novel symbionts in the deep terrestrial subsurface.</title>
        <authorList>
            <person name="Probst A.J."/>
            <person name="Ladd B."/>
            <person name="Jarett J.K."/>
            <person name="Geller-Mcgrath D.E."/>
            <person name="Sieber C.M."/>
            <person name="Emerson J.B."/>
            <person name="Anantharaman K."/>
            <person name="Thomas B.C."/>
            <person name="Malmstrom R."/>
            <person name="Stieglmeier M."/>
            <person name="Klingl A."/>
            <person name="Woyke T."/>
            <person name="Ryan C.M."/>
            <person name="Banfield J.F."/>
        </authorList>
    </citation>
    <scope>NUCLEOTIDE SEQUENCE [LARGE SCALE GENOMIC DNA]</scope>
    <source>
        <strain evidence="1">CG23_combo_of_CG06-09_8_20_14_all_47_9</strain>
    </source>
</reference>
<proteinExistence type="predicted"/>
<gene>
    <name evidence="1" type="ORF">COX09_05585</name>
</gene>
<sequence length="80" mass="8736">MKENVYITWHGVETSSDNQVLFADTWCSSSGCGTEENPLWLTDVPSPPLQTAVDVATNHALSKNQAIGSVHVNVFFEPSE</sequence>
<organism evidence="1 2">
    <name type="scientific">Candidatus Beckwithbacteria bacterium CG23_combo_of_CG06-09_8_20_14_all_47_9</name>
    <dbReference type="NCBI Taxonomy" id="1974498"/>
    <lineage>
        <taxon>Bacteria</taxon>
        <taxon>Candidatus Beckwithiibacteriota</taxon>
    </lineage>
</organism>
<dbReference type="AlphaFoldDB" id="A0A2H0B248"/>
<protein>
    <submittedName>
        <fullName evidence="1">Uncharacterized protein</fullName>
    </submittedName>
</protein>
<evidence type="ECO:0000313" key="2">
    <source>
        <dbReference type="Proteomes" id="UP000231081"/>
    </source>
</evidence>
<dbReference type="Proteomes" id="UP000231081">
    <property type="component" value="Unassembled WGS sequence"/>
</dbReference>
<comment type="caution">
    <text evidence="1">The sequence shown here is derived from an EMBL/GenBank/DDBJ whole genome shotgun (WGS) entry which is preliminary data.</text>
</comment>